<dbReference type="AlphaFoldDB" id="A0A2H3JU54"/>
<evidence type="ECO:0000256" key="1">
    <source>
        <dbReference type="SAM" id="MobiDB-lite"/>
    </source>
</evidence>
<feature type="region of interest" description="Disordered" evidence="1">
    <location>
        <begin position="54"/>
        <end position="98"/>
    </location>
</feature>
<dbReference type="Proteomes" id="UP000218811">
    <property type="component" value="Unassembled WGS sequence"/>
</dbReference>
<proteinExistence type="predicted"/>
<organism evidence="2 3">
    <name type="scientific">Wolfiporia cocos (strain MD-104)</name>
    <name type="common">Brown rot fungus</name>
    <dbReference type="NCBI Taxonomy" id="742152"/>
    <lineage>
        <taxon>Eukaryota</taxon>
        <taxon>Fungi</taxon>
        <taxon>Dikarya</taxon>
        <taxon>Basidiomycota</taxon>
        <taxon>Agaricomycotina</taxon>
        <taxon>Agaricomycetes</taxon>
        <taxon>Polyporales</taxon>
        <taxon>Phaeolaceae</taxon>
        <taxon>Wolfiporia</taxon>
    </lineage>
</organism>
<gene>
    <name evidence="2" type="ORF">WOLCODRAFT_159242</name>
</gene>
<evidence type="ECO:0000313" key="3">
    <source>
        <dbReference type="Proteomes" id="UP000218811"/>
    </source>
</evidence>
<dbReference type="EMBL" id="KB468031">
    <property type="protein sequence ID" value="PCH39657.1"/>
    <property type="molecule type" value="Genomic_DNA"/>
</dbReference>
<name>A0A2H3JU54_WOLCO</name>
<protein>
    <submittedName>
        <fullName evidence="2">Uncharacterized protein</fullName>
    </submittedName>
</protein>
<reference evidence="2 3" key="1">
    <citation type="journal article" date="2012" name="Science">
        <title>The Paleozoic origin of enzymatic lignin decomposition reconstructed from 31 fungal genomes.</title>
        <authorList>
            <person name="Floudas D."/>
            <person name="Binder M."/>
            <person name="Riley R."/>
            <person name="Barry K."/>
            <person name="Blanchette R.A."/>
            <person name="Henrissat B."/>
            <person name="Martinez A.T."/>
            <person name="Otillar R."/>
            <person name="Spatafora J.W."/>
            <person name="Yadav J.S."/>
            <person name="Aerts A."/>
            <person name="Benoit I."/>
            <person name="Boyd A."/>
            <person name="Carlson A."/>
            <person name="Copeland A."/>
            <person name="Coutinho P.M."/>
            <person name="de Vries R.P."/>
            <person name="Ferreira P."/>
            <person name="Findley K."/>
            <person name="Foster B."/>
            <person name="Gaskell J."/>
            <person name="Glotzer D."/>
            <person name="Gorecki P."/>
            <person name="Heitman J."/>
            <person name="Hesse C."/>
            <person name="Hori C."/>
            <person name="Igarashi K."/>
            <person name="Jurgens J.A."/>
            <person name="Kallen N."/>
            <person name="Kersten P."/>
            <person name="Kohler A."/>
            <person name="Kuees U."/>
            <person name="Kumar T.K.A."/>
            <person name="Kuo A."/>
            <person name="LaButti K."/>
            <person name="Larrondo L.F."/>
            <person name="Lindquist E."/>
            <person name="Ling A."/>
            <person name="Lombard V."/>
            <person name="Lucas S."/>
            <person name="Lundell T."/>
            <person name="Martin R."/>
            <person name="McLaughlin D.J."/>
            <person name="Morgenstern I."/>
            <person name="Morin E."/>
            <person name="Murat C."/>
            <person name="Nagy L.G."/>
            <person name="Nolan M."/>
            <person name="Ohm R.A."/>
            <person name="Patyshakuliyeva A."/>
            <person name="Rokas A."/>
            <person name="Ruiz-Duenas F.J."/>
            <person name="Sabat G."/>
            <person name="Salamov A."/>
            <person name="Samejima M."/>
            <person name="Schmutz J."/>
            <person name="Slot J.C."/>
            <person name="St John F."/>
            <person name="Stenlid J."/>
            <person name="Sun H."/>
            <person name="Sun S."/>
            <person name="Syed K."/>
            <person name="Tsang A."/>
            <person name="Wiebenga A."/>
            <person name="Young D."/>
            <person name="Pisabarro A."/>
            <person name="Eastwood D.C."/>
            <person name="Martin F."/>
            <person name="Cullen D."/>
            <person name="Grigoriev I.V."/>
            <person name="Hibbett D.S."/>
        </authorList>
    </citation>
    <scope>NUCLEOTIDE SEQUENCE [LARGE SCALE GENOMIC DNA]</scope>
    <source>
        <strain evidence="2 3">MD-104</strain>
    </source>
</reference>
<feature type="compositionally biased region" description="Polar residues" evidence="1">
    <location>
        <begin position="86"/>
        <end position="98"/>
    </location>
</feature>
<feature type="compositionally biased region" description="Polar residues" evidence="1">
    <location>
        <begin position="68"/>
        <end position="78"/>
    </location>
</feature>
<accession>A0A2H3JU54</accession>
<keyword evidence="3" id="KW-1185">Reference proteome</keyword>
<sequence length="175" mass="19064">MLEDFDQALGMEGWPDDDAVIPFKPLYSETDGGMDVEIDAGVDGTFSCLKLDVAGPTPPTRNGRGSEVKSTLSQACSRQTKRKQSYRTQSIAQQTNVDMESFRAAAGLPTTKPENTATGWLRAEPPRKTRQAKNWSDLASSRCMNAKPNERGGSDCISGHIGMSWAHWPLTRAAS</sequence>
<evidence type="ECO:0000313" key="2">
    <source>
        <dbReference type="EMBL" id="PCH39657.1"/>
    </source>
</evidence>